<proteinExistence type="predicted"/>
<dbReference type="EMBL" id="SIRS01000003">
    <property type="protein sequence ID" value="TBN16706.1"/>
    <property type="molecule type" value="Genomic_DNA"/>
</dbReference>
<dbReference type="PROSITE" id="PS51257">
    <property type="entry name" value="PROKAR_LIPOPROTEIN"/>
    <property type="match status" value="1"/>
</dbReference>
<dbReference type="Gene3D" id="3.10.450.50">
    <property type="match status" value="1"/>
</dbReference>
<protein>
    <recommendedName>
        <fullName evidence="3">Nuclear transport factor 2 family protein</fullName>
    </recommendedName>
</protein>
<dbReference type="OrthoDB" id="1121874at2"/>
<dbReference type="AlphaFoldDB" id="A0A4Q9FPF3"/>
<keyword evidence="2" id="KW-1185">Reference proteome</keyword>
<name>A0A4Q9FPF3_9FLAO</name>
<evidence type="ECO:0000313" key="1">
    <source>
        <dbReference type="EMBL" id="TBN16706.1"/>
    </source>
</evidence>
<reference evidence="1 2" key="1">
    <citation type="journal article" date="2015" name="Int. J. Syst. Evol. Microbiol.">
        <title>Hyunsoonleella pacifica sp. nov., isolated from seawater of South Pacific Gyre.</title>
        <authorList>
            <person name="Gao X."/>
            <person name="Zhang Z."/>
            <person name="Dai X."/>
            <person name="Zhang X.H."/>
        </authorList>
    </citation>
    <scope>NUCLEOTIDE SEQUENCE [LARGE SCALE GENOMIC DNA]</scope>
    <source>
        <strain evidence="1 2">SW033</strain>
    </source>
</reference>
<organism evidence="1 2">
    <name type="scientific">Hyunsoonleella pacifica</name>
    <dbReference type="NCBI Taxonomy" id="1080224"/>
    <lineage>
        <taxon>Bacteria</taxon>
        <taxon>Pseudomonadati</taxon>
        <taxon>Bacteroidota</taxon>
        <taxon>Flavobacteriia</taxon>
        <taxon>Flavobacteriales</taxon>
        <taxon>Flavobacteriaceae</taxon>
    </lineage>
</organism>
<gene>
    <name evidence="1" type="ORF">EYD46_08735</name>
</gene>
<comment type="caution">
    <text evidence="1">The sequence shown here is derived from an EMBL/GenBank/DDBJ whole genome shotgun (WGS) entry which is preliminary data.</text>
</comment>
<dbReference type="Proteomes" id="UP000292372">
    <property type="component" value="Unassembled WGS sequence"/>
</dbReference>
<evidence type="ECO:0008006" key="3">
    <source>
        <dbReference type="Google" id="ProtNLM"/>
    </source>
</evidence>
<accession>A0A4Q9FPF3</accession>
<dbReference type="RefSeq" id="WP_130936687.1">
    <property type="nucleotide sequence ID" value="NZ_BMEE01000002.1"/>
</dbReference>
<sequence length="186" mass="21902">MKKSIIKLLLVFLIVFSCEENSKEIDLSNQYYTILNSSNFSAAKNILADSLFTTEINYEKVFSKEEYIELLKWDAVFKPKYRVLKVEKVTNGVVKAKVSQTNMRVLFLNESPIVFNQIIRFKNNKISNIEIKEYVKFNDTIFVRNREKLLSWIKMYHPEIKDFIHDQTEAGALNYLKAINLYNDAH</sequence>
<evidence type="ECO:0000313" key="2">
    <source>
        <dbReference type="Proteomes" id="UP000292372"/>
    </source>
</evidence>